<evidence type="ECO:0000313" key="3">
    <source>
        <dbReference type="EMBL" id="MBP2001168.1"/>
    </source>
</evidence>
<dbReference type="InterPro" id="IPR008513">
    <property type="entry name" value="tRNA(Met)_cyd_acetate_ligase"/>
</dbReference>
<keyword evidence="2" id="KW-0819">tRNA processing</keyword>
<dbReference type="Pfam" id="PF05636">
    <property type="entry name" value="HIGH_NTase1"/>
    <property type="match status" value="1"/>
</dbReference>
<reference evidence="3 4" key="1">
    <citation type="submission" date="2021-03" db="EMBL/GenBank/DDBJ databases">
        <title>Genomic Encyclopedia of Type Strains, Phase IV (KMG-IV): sequencing the most valuable type-strain genomes for metagenomic binning, comparative biology and taxonomic classification.</title>
        <authorList>
            <person name="Goeker M."/>
        </authorList>
    </citation>
    <scope>NUCLEOTIDE SEQUENCE [LARGE SCALE GENOMIC DNA]</scope>
    <source>
        <strain evidence="3 4">DSM 26806</strain>
    </source>
</reference>
<evidence type="ECO:0000256" key="1">
    <source>
        <dbReference type="ARBA" id="ARBA00022598"/>
    </source>
</evidence>
<proteinExistence type="predicted"/>
<dbReference type="Proteomes" id="UP001519288">
    <property type="component" value="Unassembled WGS sequence"/>
</dbReference>
<evidence type="ECO:0000313" key="4">
    <source>
        <dbReference type="Proteomes" id="UP001519288"/>
    </source>
</evidence>
<dbReference type="InterPro" id="IPR014729">
    <property type="entry name" value="Rossmann-like_a/b/a_fold"/>
</dbReference>
<sequence length="334" mass="36505">MQPAEWFAYGAVSLLQATGLVTHLVFGSEEGDTSKLHELAALLATESSELTRQVAEHLATGVSYPAAYAAAAASLLRGASADGARELLQQPNNALGLHYLIALRRLGSAIQPLTIRREAAGYHDAQPGAGRIASATAVRRLLLESGLAAASPYLPDYTASILAREMEAGRAPITWDTLRQPLFHELLVQSPAKLAQLLEVTEGLEHRIAKVLPILPELSVNHLLQALKTKRYTHTKLQRMLVHILLQHPRELFTREKLAQGPAYIRVLGFTSKGQQLLKRMKKTASLPILTKPSDLDDVYLTLDIQAAAVYANANSLGQAIEAFRDYRQPPIRI</sequence>
<comment type="caution">
    <text evidence="3">The sequence shown here is derived from an EMBL/GenBank/DDBJ whole genome shotgun (WGS) entry which is preliminary data.</text>
</comment>
<evidence type="ECO:0000256" key="2">
    <source>
        <dbReference type="ARBA" id="ARBA00022694"/>
    </source>
</evidence>
<accession>A0ABS4JHG8</accession>
<organism evidence="3 4">
    <name type="scientific">Paenibacillus shirakamiensis</name>
    <dbReference type="NCBI Taxonomy" id="1265935"/>
    <lineage>
        <taxon>Bacteria</taxon>
        <taxon>Bacillati</taxon>
        <taxon>Bacillota</taxon>
        <taxon>Bacilli</taxon>
        <taxon>Bacillales</taxon>
        <taxon>Paenibacillaceae</taxon>
        <taxon>Paenibacillus</taxon>
    </lineage>
</organism>
<protein>
    <submittedName>
        <fullName evidence="3">Nucleotidyltransferase</fullName>
    </submittedName>
</protein>
<dbReference type="Gene3D" id="3.40.50.620">
    <property type="entry name" value="HUPs"/>
    <property type="match status" value="1"/>
</dbReference>
<gene>
    <name evidence="3" type="ORF">J2Z69_002211</name>
</gene>
<dbReference type="EMBL" id="JAGGLD010000003">
    <property type="protein sequence ID" value="MBP2001168.1"/>
    <property type="molecule type" value="Genomic_DNA"/>
</dbReference>
<name>A0ABS4JHG8_9BACL</name>
<dbReference type="PANTHER" id="PTHR37825">
    <property type="entry name" value="TRNA(MET) CYTIDINE ACETATE LIGASE"/>
    <property type="match status" value="1"/>
</dbReference>
<keyword evidence="1" id="KW-0436">Ligase</keyword>
<dbReference type="PANTHER" id="PTHR37825:SF1">
    <property type="entry name" value="TRNA(MET) CYTIDINE ACETATE LIGASE"/>
    <property type="match status" value="1"/>
</dbReference>
<keyword evidence="4" id="KW-1185">Reference proteome</keyword>